<dbReference type="InterPro" id="IPR036291">
    <property type="entry name" value="NAD(P)-bd_dom_sf"/>
</dbReference>
<dbReference type="Pfam" id="PF00106">
    <property type="entry name" value="adh_short"/>
    <property type="match status" value="1"/>
</dbReference>
<comment type="similarity">
    <text evidence="1">Belongs to the short-chain dehydrogenases/reductases (SDR) family.</text>
</comment>
<keyword evidence="4" id="KW-1185">Reference proteome</keyword>
<evidence type="ECO:0000313" key="4">
    <source>
        <dbReference type="Proteomes" id="UP000326532"/>
    </source>
</evidence>
<evidence type="ECO:0000256" key="1">
    <source>
        <dbReference type="ARBA" id="ARBA00006484"/>
    </source>
</evidence>
<dbReference type="VEuPathDB" id="FungiDB:BDV34DRAFT_231115"/>
<dbReference type="OMA" id="VWHETEA"/>
<dbReference type="Gene3D" id="3.40.50.720">
    <property type="entry name" value="NAD(P)-binding Rossmann-like Domain"/>
    <property type="match status" value="1"/>
</dbReference>
<dbReference type="PRINTS" id="PR00081">
    <property type="entry name" value="GDHRDH"/>
</dbReference>
<dbReference type="AlphaFoldDB" id="A0A5N6D2U8"/>
<protein>
    <recommendedName>
        <fullName evidence="5">Short chain dehydrogenase</fullName>
    </recommendedName>
</protein>
<dbReference type="InterPro" id="IPR002347">
    <property type="entry name" value="SDR_fam"/>
</dbReference>
<evidence type="ECO:0000256" key="2">
    <source>
        <dbReference type="ARBA" id="ARBA00023002"/>
    </source>
</evidence>
<dbReference type="SUPFAM" id="SSF51735">
    <property type="entry name" value="NAD(P)-binding Rossmann-fold domains"/>
    <property type="match status" value="1"/>
</dbReference>
<gene>
    <name evidence="3" type="ORF">BDV34DRAFT_231115</name>
</gene>
<dbReference type="GO" id="GO:0016491">
    <property type="term" value="F:oxidoreductase activity"/>
    <property type="evidence" value="ECO:0007669"/>
    <property type="project" value="UniProtKB-KW"/>
</dbReference>
<dbReference type="EMBL" id="ML735071">
    <property type="protein sequence ID" value="KAB8199566.1"/>
    <property type="molecule type" value="Genomic_DNA"/>
</dbReference>
<dbReference type="PANTHER" id="PTHR43157:SF31">
    <property type="entry name" value="PHOSPHATIDYLINOSITOL-GLYCAN BIOSYNTHESIS CLASS F PROTEIN"/>
    <property type="match status" value="1"/>
</dbReference>
<organism evidence="3 4">
    <name type="scientific">Aspergillus parasiticus</name>
    <dbReference type="NCBI Taxonomy" id="5067"/>
    <lineage>
        <taxon>Eukaryota</taxon>
        <taxon>Fungi</taxon>
        <taxon>Dikarya</taxon>
        <taxon>Ascomycota</taxon>
        <taxon>Pezizomycotina</taxon>
        <taxon>Eurotiomycetes</taxon>
        <taxon>Eurotiomycetidae</taxon>
        <taxon>Eurotiales</taxon>
        <taxon>Aspergillaceae</taxon>
        <taxon>Aspergillus</taxon>
        <taxon>Aspergillus subgen. Circumdati</taxon>
    </lineage>
</organism>
<reference evidence="3 4" key="1">
    <citation type="submission" date="2019-04" db="EMBL/GenBank/DDBJ databases">
        <title>Fungal friends and foes A comparative genomics study of 23 Aspergillus species from section Flavi.</title>
        <authorList>
            <consortium name="DOE Joint Genome Institute"/>
            <person name="Kjaerbolling I."/>
            <person name="Vesth T.C."/>
            <person name="Frisvad J.C."/>
            <person name="Nybo J.L."/>
            <person name="Theobald S."/>
            <person name="Kildgaard S."/>
            <person name="Petersen T.I."/>
            <person name="Kuo A."/>
            <person name="Sato A."/>
            <person name="Lyhne E.K."/>
            <person name="Kogle M.E."/>
            <person name="Wiebenga A."/>
            <person name="Kun R.S."/>
            <person name="Lubbers R.J."/>
            <person name="Makela M.R."/>
            <person name="Barry K."/>
            <person name="Chovatia M."/>
            <person name="Clum A."/>
            <person name="Daum C."/>
            <person name="Haridas S."/>
            <person name="He G."/>
            <person name="LaButti K."/>
            <person name="Lipzen A."/>
            <person name="Mondo S."/>
            <person name="Pangilinan J."/>
            <person name="Riley R."/>
            <person name="Salamov A."/>
            <person name="Simmons B.A."/>
            <person name="Magnuson J.K."/>
            <person name="Henrissat B."/>
            <person name="Mortensen U.H."/>
            <person name="Larsen T.O."/>
            <person name="De vries R.P."/>
            <person name="Grigoriev I.V."/>
            <person name="Machida M."/>
            <person name="Baker S.E."/>
            <person name="Andersen M.R."/>
        </authorList>
    </citation>
    <scope>NUCLEOTIDE SEQUENCE [LARGE SCALE GENOMIC DNA]</scope>
    <source>
        <strain evidence="3 4">CBS 117618</strain>
    </source>
</reference>
<name>A0A5N6D2U8_ASPPA</name>
<evidence type="ECO:0000313" key="3">
    <source>
        <dbReference type="EMBL" id="KAB8199566.1"/>
    </source>
</evidence>
<sequence>MAPYYDGLLAFLFRQLFYTIPEVPPVELHGKSVLVTGANSGVGFCLALKLASHGAKVLAAVRSVPKGEAAKQRILEQVPTAQVEVQECDLASFDSVKAFVNQIQQESKTFDLVILNAGVWCSQWMASTDGFDISLQVNVLSNALLAMLILPHLRYKSGKPRIVFVTSEGHAMVPTHFMQHNSILDTFKQNPESFDHYTHYYTSKLFGLIWALALSRRIDPEKLSVVLASPGLCKSELFRNVRSAPTDILANCFARSCDEGARMIMIASVLELAENGEPSYYSQGSLVPVSRFSSSAEGLLCQDRLWQEVASTLEQVDPDFEAYLQLAC</sequence>
<dbReference type="Proteomes" id="UP000326532">
    <property type="component" value="Unassembled WGS sequence"/>
</dbReference>
<dbReference type="PANTHER" id="PTHR43157">
    <property type="entry name" value="PHOSPHATIDYLINOSITOL-GLYCAN BIOSYNTHESIS CLASS F PROTEIN-RELATED"/>
    <property type="match status" value="1"/>
</dbReference>
<accession>A0A5N6D2U8</accession>
<keyword evidence="2" id="KW-0560">Oxidoreductase</keyword>
<proteinExistence type="inferred from homology"/>
<evidence type="ECO:0008006" key="5">
    <source>
        <dbReference type="Google" id="ProtNLM"/>
    </source>
</evidence>